<accession>A0A343TNG7</accession>
<dbReference type="Pfam" id="PF24463">
    <property type="entry name" value="DUF7577"/>
    <property type="match status" value="1"/>
</dbReference>
<proteinExistence type="predicted"/>
<reference evidence="4" key="1">
    <citation type="submission" date="2017-11" db="EMBL/GenBank/DDBJ databases">
        <title>Phenotypic and genomic properties of facultatively anaerobic sulfur-reducing natronoarchaea from hypersaline soda lakes.</title>
        <authorList>
            <person name="Sorokin D.Y."/>
            <person name="Kublanov I.V."/>
            <person name="Roman P."/>
            <person name="Sinninghe Damste J.S."/>
            <person name="Golyshin P.N."/>
            <person name="Rojo D."/>
            <person name="Ciordia S."/>
            <person name="Mena M.D.C."/>
            <person name="Ferrer M."/>
            <person name="Messina E."/>
            <person name="Smedile F."/>
            <person name="La Spada G."/>
            <person name="La Cono V."/>
            <person name="Yakimov M.M."/>
        </authorList>
    </citation>
    <scope>NUCLEOTIDE SEQUENCE [LARGE SCALE GENOMIC DNA]</scope>
    <source>
        <strain evidence="4">AArc-Sl</strain>
    </source>
</reference>
<evidence type="ECO:0000313" key="3">
    <source>
        <dbReference type="EMBL" id="AUX10639.1"/>
    </source>
</evidence>
<organism evidence="3 4">
    <name type="scientific">Halalkaliarchaeum desulfuricum</name>
    <dbReference type="NCBI Taxonomy" id="2055893"/>
    <lineage>
        <taxon>Archaea</taxon>
        <taxon>Methanobacteriati</taxon>
        <taxon>Methanobacteriota</taxon>
        <taxon>Stenosarchaea group</taxon>
        <taxon>Halobacteria</taxon>
        <taxon>Halobacteriales</taxon>
        <taxon>Haloferacaceae</taxon>
        <taxon>Halalkaliarchaeum</taxon>
    </lineage>
</organism>
<feature type="domain" description="DUF7577" evidence="2">
    <location>
        <begin position="80"/>
        <end position="105"/>
    </location>
</feature>
<dbReference type="AlphaFoldDB" id="A0A343TNG7"/>
<protein>
    <recommendedName>
        <fullName evidence="2">DUF7577 domain-containing protein</fullName>
    </recommendedName>
</protein>
<sequence length="124" mass="12611">MMPDANQLLLLAVAVGLLHVIVFALVMRWSDAAGSPPAGESGFSSLAGREGDAGAERSDNDSRSVTGEPVGPSLDTDEATVRCPACGAENEAAYQYCRLCVSQLHGGAGGAADGSSPTSDRMGR</sequence>
<dbReference type="InterPro" id="IPR055999">
    <property type="entry name" value="DUF7577"/>
</dbReference>
<evidence type="ECO:0000313" key="4">
    <source>
        <dbReference type="Proteomes" id="UP000263012"/>
    </source>
</evidence>
<keyword evidence="4" id="KW-1185">Reference proteome</keyword>
<name>A0A343TNG7_9EURY</name>
<evidence type="ECO:0000259" key="2">
    <source>
        <dbReference type="Pfam" id="PF24463"/>
    </source>
</evidence>
<dbReference type="EMBL" id="CP025066">
    <property type="protein sequence ID" value="AUX10639.1"/>
    <property type="molecule type" value="Genomic_DNA"/>
</dbReference>
<dbReference type="KEGG" id="hdf:AArcSl_3028"/>
<feature type="region of interest" description="Disordered" evidence="1">
    <location>
        <begin position="34"/>
        <end position="79"/>
    </location>
</feature>
<evidence type="ECO:0000256" key="1">
    <source>
        <dbReference type="SAM" id="MobiDB-lite"/>
    </source>
</evidence>
<dbReference type="Proteomes" id="UP000263012">
    <property type="component" value="Chromosome"/>
</dbReference>
<feature type="compositionally biased region" description="Basic and acidic residues" evidence="1">
    <location>
        <begin position="49"/>
        <end position="62"/>
    </location>
</feature>
<gene>
    <name evidence="3" type="ORF">AArcSl_3028</name>
</gene>